<reference evidence="2" key="1">
    <citation type="submission" date="2021-01" db="EMBL/GenBank/DDBJ databases">
        <authorList>
            <person name="Corre E."/>
            <person name="Pelletier E."/>
            <person name="Niang G."/>
            <person name="Scheremetjew M."/>
            <person name="Finn R."/>
            <person name="Kale V."/>
            <person name="Holt S."/>
            <person name="Cochrane G."/>
            <person name="Meng A."/>
            <person name="Brown T."/>
            <person name="Cohen L."/>
        </authorList>
    </citation>
    <scope>NUCLEOTIDE SEQUENCE</scope>
    <source>
        <strain evidence="2">UIO037</strain>
    </source>
</reference>
<dbReference type="GO" id="GO:0016192">
    <property type="term" value="P:vesicle-mediated transport"/>
    <property type="evidence" value="ECO:0007669"/>
    <property type="project" value="InterPro"/>
</dbReference>
<evidence type="ECO:0000259" key="1">
    <source>
        <dbReference type="Pfam" id="PF09066"/>
    </source>
</evidence>
<name>A0A7S4M2H5_9EUKA</name>
<proteinExistence type="predicted"/>
<feature type="domain" description="Beta-adaptin appendage C-terminal subdomain" evidence="1">
    <location>
        <begin position="241"/>
        <end position="326"/>
    </location>
</feature>
<dbReference type="InterPro" id="IPR015151">
    <property type="entry name" value="B-adaptin_app_sub_C"/>
</dbReference>
<protein>
    <recommendedName>
        <fullName evidence="1">Beta-adaptin appendage C-terminal subdomain domain-containing protein</fullName>
    </recommendedName>
</protein>
<dbReference type="GO" id="GO:0006886">
    <property type="term" value="P:intracellular protein transport"/>
    <property type="evidence" value="ECO:0007669"/>
    <property type="project" value="InterPro"/>
</dbReference>
<dbReference type="EMBL" id="HBKO01003950">
    <property type="protein sequence ID" value="CAE2196612.1"/>
    <property type="molecule type" value="Transcribed_RNA"/>
</dbReference>
<evidence type="ECO:0000313" key="2">
    <source>
        <dbReference type="EMBL" id="CAE2196612.1"/>
    </source>
</evidence>
<sequence>MLLVVSLVAIANSKEQSWLDPPTLILSNATNNIFVRPQINSPSIPQWLHLTVSRRESPIVHVTRRVVGNHLIEWSKLPDDAVSCFQVSTLGNGSAKRDFSKNACYHGCSQEAVGSFSDCTHCVLVGAILGALSAFMGCLLASALGWWQMTLQAIPVIQGKNYSHLATNEMVCDSSCDDSFGIVQCAAGALPHFFQSSKPRQSHLSTQQAQAAFVGSSPHSPSSQFAWLEKWNTESLLEPHLVLEASRFEEMWGRCSAGSRLLTATFATHGKPVVHVADKAEEALSRDGLSCIAAGMLGSMHKSYFAAQLRNSSDWFMLELVLHLDTAVAQVVCTFGRLVTTQA</sequence>
<accession>A0A7S4M2H5</accession>
<dbReference type="Pfam" id="PF09066">
    <property type="entry name" value="B2-adapt-app_C"/>
    <property type="match status" value="1"/>
</dbReference>
<gene>
    <name evidence="2" type="ORF">CPOL0286_LOCUS1966</name>
</gene>
<dbReference type="Gene3D" id="3.30.310.10">
    <property type="entry name" value="TATA-Binding Protein"/>
    <property type="match status" value="1"/>
</dbReference>
<dbReference type="AlphaFoldDB" id="A0A7S4M2H5"/>
<dbReference type="GO" id="GO:0030131">
    <property type="term" value="C:clathrin adaptor complex"/>
    <property type="evidence" value="ECO:0007669"/>
    <property type="project" value="InterPro"/>
</dbReference>
<organism evidence="2">
    <name type="scientific">Prymnesium polylepis</name>
    <dbReference type="NCBI Taxonomy" id="72548"/>
    <lineage>
        <taxon>Eukaryota</taxon>
        <taxon>Haptista</taxon>
        <taxon>Haptophyta</taxon>
        <taxon>Prymnesiophyceae</taxon>
        <taxon>Prymnesiales</taxon>
        <taxon>Prymnesiaceae</taxon>
        <taxon>Prymnesium</taxon>
    </lineage>
</organism>
<dbReference type="InterPro" id="IPR012295">
    <property type="entry name" value="TBP_dom_sf"/>
</dbReference>